<feature type="region of interest" description="Disordered" evidence="6">
    <location>
        <begin position="1"/>
        <end position="74"/>
    </location>
</feature>
<dbReference type="InterPro" id="IPR035926">
    <property type="entry name" value="NusB-like_sf"/>
</dbReference>
<accession>A0ABP8K8B9</accession>
<feature type="domain" description="SAM-dependent MTase RsmB/NOP-type" evidence="7">
    <location>
        <begin position="238"/>
        <end position="538"/>
    </location>
</feature>
<feature type="binding site" evidence="5">
    <location>
        <begin position="342"/>
        <end position="348"/>
    </location>
    <ligand>
        <name>S-adenosyl-L-methionine</name>
        <dbReference type="ChEBI" id="CHEBI:59789"/>
    </ligand>
</feature>
<dbReference type="InterPro" id="IPR029063">
    <property type="entry name" value="SAM-dependent_MTases_sf"/>
</dbReference>
<feature type="compositionally biased region" description="Basic and acidic residues" evidence="6">
    <location>
        <begin position="37"/>
        <end position="52"/>
    </location>
</feature>
<comment type="similarity">
    <text evidence="5">Belongs to the class I-like SAM-binding methyltransferase superfamily. RsmB/NOP family.</text>
</comment>
<proteinExistence type="inferred from homology"/>
<feature type="binding site" evidence="5">
    <location>
        <position position="367"/>
    </location>
    <ligand>
        <name>S-adenosyl-L-methionine</name>
        <dbReference type="ChEBI" id="CHEBI:59789"/>
    </ligand>
</feature>
<organism evidence="8 9">
    <name type="scientific">Fodinibacter luteus</name>
    <dbReference type="NCBI Taxonomy" id="552064"/>
    <lineage>
        <taxon>Bacteria</taxon>
        <taxon>Bacillati</taxon>
        <taxon>Actinomycetota</taxon>
        <taxon>Actinomycetes</taxon>
        <taxon>Micrococcales</taxon>
        <taxon>Intrasporangiaceae</taxon>
        <taxon>Fodinibacter (ex Wang et al. 2009)</taxon>
    </lineage>
</organism>
<sequence>MPRDASRWRPRTGRAASASRRGSGSMAEQGGPSGGRPEGRGRQRPSGPDRARGGARGPRRRSATAPSARTRRAEPTRFAAYTLLRGVADGAYANLELPAILRRHRLDGRDAAFATELGFGTIRWQGFYDAVIADAAGRPLTRIDPQVLDVLRLGAHQLLGMRVATHAAADQTVGLATVVAGAGAGGFVNAVMRRVSERDLEQWREAVVPPGGGAVSLGVRHSHPEWVVTALRASLLGHGRATAATVDAELEALLEADNDPPRVHLVARPGLSSVAELVAAADAEPSALSPLGVVLRGGDPGAVAAVREGRAAVQDEGSQLLAVALARAEVAPGAPARWLDLCAGPGGKAGVLGALAVEAGADLTAVEVSPHRAELVRRTLAALGRHADGLGRRIEVRTADGRELGEDEPEAYARVLVDAPCTGLGALRRRPEARWRRQPSDVAALAPLQRALLASALDAVAPGGVIGYATCSPHIAETRFVVSDVVKRRRDVEVVDARELFTDAAGRPVPGLGDGPYVQLWPHVHGTDAMFFALVRKLT</sequence>
<keyword evidence="3 5" id="KW-0949">S-adenosyl-L-methionine</keyword>
<reference evidence="9" key="1">
    <citation type="journal article" date="2019" name="Int. J. Syst. Evol. Microbiol.">
        <title>The Global Catalogue of Microorganisms (GCM) 10K type strain sequencing project: providing services to taxonomists for standard genome sequencing and annotation.</title>
        <authorList>
            <consortium name="The Broad Institute Genomics Platform"/>
            <consortium name="The Broad Institute Genome Sequencing Center for Infectious Disease"/>
            <person name="Wu L."/>
            <person name="Ma J."/>
        </authorList>
    </citation>
    <scope>NUCLEOTIDE SEQUENCE [LARGE SCALE GENOMIC DNA]</scope>
    <source>
        <strain evidence="9">JCM 17809</strain>
    </source>
</reference>
<dbReference type="PROSITE" id="PS51686">
    <property type="entry name" value="SAM_MT_RSMB_NOP"/>
    <property type="match status" value="1"/>
</dbReference>
<dbReference type="InterPro" id="IPR001678">
    <property type="entry name" value="MeTrfase_RsmB-F_NOP2_dom"/>
</dbReference>
<name>A0ABP8K8B9_9MICO</name>
<feature type="binding site" evidence="5">
    <location>
        <position position="418"/>
    </location>
    <ligand>
        <name>S-adenosyl-L-methionine</name>
        <dbReference type="ChEBI" id="CHEBI:59789"/>
    </ligand>
</feature>
<comment type="caution">
    <text evidence="8">The sequence shown here is derived from an EMBL/GenBank/DDBJ whole genome shotgun (WGS) entry which is preliminary data.</text>
</comment>
<evidence type="ECO:0000256" key="2">
    <source>
        <dbReference type="ARBA" id="ARBA00022679"/>
    </source>
</evidence>
<keyword evidence="9" id="KW-1185">Reference proteome</keyword>
<dbReference type="SUPFAM" id="SSF48013">
    <property type="entry name" value="NusB-like"/>
    <property type="match status" value="1"/>
</dbReference>
<evidence type="ECO:0000256" key="3">
    <source>
        <dbReference type="ARBA" id="ARBA00022691"/>
    </source>
</evidence>
<dbReference type="InterPro" id="IPR049560">
    <property type="entry name" value="MeTrfase_RsmB-F_NOP2_cat"/>
</dbReference>
<dbReference type="SUPFAM" id="SSF53335">
    <property type="entry name" value="S-adenosyl-L-methionine-dependent methyltransferases"/>
    <property type="match status" value="1"/>
</dbReference>
<keyword evidence="4 5" id="KW-0694">RNA-binding</keyword>
<dbReference type="Pfam" id="PF01029">
    <property type="entry name" value="NusB"/>
    <property type="match status" value="1"/>
</dbReference>
<dbReference type="Proteomes" id="UP001500945">
    <property type="component" value="Unassembled WGS sequence"/>
</dbReference>
<dbReference type="InterPro" id="IPR006027">
    <property type="entry name" value="NusB_RsmB_TIM44"/>
</dbReference>
<evidence type="ECO:0000256" key="4">
    <source>
        <dbReference type="ARBA" id="ARBA00022884"/>
    </source>
</evidence>
<gene>
    <name evidence="8" type="ORF">GCM10023168_12420</name>
</gene>
<dbReference type="InterPro" id="IPR023267">
    <property type="entry name" value="RCMT"/>
</dbReference>
<dbReference type="PRINTS" id="PR02008">
    <property type="entry name" value="RCMTFAMILY"/>
</dbReference>
<dbReference type="PANTHER" id="PTHR22807">
    <property type="entry name" value="NOP2 YEAST -RELATED NOL1/NOP2/FMU SUN DOMAIN-CONTAINING"/>
    <property type="match status" value="1"/>
</dbReference>
<dbReference type="Pfam" id="PF01189">
    <property type="entry name" value="Methyltr_RsmB-F"/>
    <property type="match status" value="1"/>
</dbReference>
<dbReference type="Gene3D" id="3.40.50.150">
    <property type="entry name" value="Vaccinia Virus protein VP39"/>
    <property type="match status" value="1"/>
</dbReference>
<evidence type="ECO:0000256" key="5">
    <source>
        <dbReference type="PROSITE-ProRule" id="PRU01023"/>
    </source>
</evidence>
<evidence type="ECO:0000313" key="8">
    <source>
        <dbReference type="EMBL" id="GAA4402188.1"/>
    </source>
</evidence>
<dbReference type="Gene3D" id="1.10.940.10">
    <property type="entry name" value="NusB-like"/>
    <property type="match status" value="1"/>
</dbReference>
<evidence type="ECO:0000313" key="9">
    <source>
        <dbReference type="Proteomes" id="UP001500945"/>
    </source>
</evidence>
<feature type="active site" description="Nucleophile" evidence="5">
    <location>
        <position position="471"/>
    </location>
</feature>
<dbReference type="CDD" id="cd02440">
    <property type="entry name" value="AdoMet_MTases"/>
    <property type="match status" value="1"/>
</dbReference>
<feature type="binding site" evidence="5">
    <location>
        <position position="400"/>
    </location>
    <ligand>
        <name>S-adenosyl-L-methionine</name>
        <dbReference type="ChEBI" id="CHEBI:59789"/>
    </ligand>
</feature>
<keyword evidence="1 5" id="KW-0489">Methyltransferase</keyword>
<evidence type="ECO:0000256" key="6">
    <source>
        <dbReference type="SAM" id="MobiDB-lite"/>
    </source>
</evidence>
<evidence type="ECO:0000256" key="1">
    <source>
        <dbReference type="ARBA" id="ARBA00022603"/>
    </source>
</evidence>
<dbReference type="EMBL" id="BAABGM010000008">
    <property type="protein sequence ID" value="GAA4402188.1"/>
    <property type="molecule type" value="Genomic_DNA"/>
</dbReference>
<protein>
    <submittedName>
        <fullName evidence="8">Transcription antitermination factor NusB</fullName>
    </submittedName>
</protein>
<dbReference type="PANTHER" id="PTHR22807:SF53">
    <property type="entry name" value="RIBOSOMAL RNA SMALL SUBUNIT METHYLTRANSFERASE B-RELATED"/>
    <property type="match status" value="1"/>
</dbReference>
<evidence type="ECO:0000259" key="7">
    <source>
        <dbReference type="PROSITE" id="PS51686"/>
    </source>
</evidence>
<feature type="compositionally biased region" description="Low complexity" evidence="6">
    <location>
        <begin position="13"/>
        <end position="30"/>
    </location>
</feature>
<keyword evidence="2 5" id="KW-0808">Transferase</keyword>